<feature type="region of interest" description="Disordered" evidence="1">
    <location>
        <begin position="76"/>
        <end position="102"/>
    </location>
</feature>
<accession>A0A1C6S342</accession>
<dbReference type="EMBL" id="FMHW01000002">
    <property type="protein sequence ID" value="SCL23838.1"/>
    <property type="molecule type" value="Genomic_DNA"/>
</dbReference>
<dbReference type="Proteomes" id="UP000198959">
    <property type="component" value="Unassembled WGS sequence"/>
</dbReference>
<protein>
    <submittedName>
        <fullName evidence="2">Uncharacterized protein</fullName>
    </submittedName>
</protein>
<dbReference type="AlphaFoldDB" id="A0A1C6S342"/>
<name>A0A1C6S342_9ACTN</name>
<organism evidence="2 3">
    <name type="scientific">Micromonospora pallida</name>
    <dbReference type="NCBI Taxonomy" id="145854"/>
    <lineage>
        <taxon>Bacteria</taxon>
        <taxon>Bacillati</taxon>
        <taxon>Actinomycetota</taxon>
        <taxon>Actinomycetes</taxon>
        <taxon>Micromonosporales</taxon>
        <taxon>Micromonosporaceae</taxon>
        <taxon>Micromonospora</taxon>
    </lineage>
</organism>
<keyword evidence="3" id="KW-1185">Reference proteome</keyword>
<sequence length="174" mass="17738">MAGPAIWPVARAPARAAFAPTSRSAGTSRGSTALIEMSVTPARMPEHAATTTRYGRLSTSSRYIAGTEATTSACSRSLAISSRRGERTLSMRTPTSGAVNPRAPYSRAKISAAATGPASSSSTARVGSASAVTWVPVRLMSCATTSGRSADRSGEGAVDTGHTGPPEVVDPVTR</sequence>
<evidence type="ECO:0000313" key="2">
    <source>
        <dbReference type="EMBL" id="SCL23838.1"/>
    </source>
</evidence>
<reference evidence="3" key="1">
    <citation type="submission" date="2016-06" db="EMBL/GenBank/DDBJ databases">
        <authorList>
            <person name="Varghese N."/>
            <person name="Submissions Spin"/>
        </authorList>
    </citation>
    <scope>NUCLEOTIDE SEQUENCE [LARGE SCALE GENOMIC DNA]</scope>
    <source>
        <strain evidence="3">DSM 43817</strain>
    </source>
</reference>
<evidence type="ECO:0000256" key="1">
    <source>
        <dbReference type="SAM" id="MobiDB-lite"/>
    </source>
</evidence>
<proteinExistence type="predicted"/>
<evidence type="ECO:0000313" key="3">
    <source>
        <dbReference type="Proteomes" id="UP000198959"/>
    </source>
</evidence>
<gene>
    <name evidence="2" type="ORF">GA0074692_1657</name>
</gene>
<feature type="region of interest" description="Disordered" evidence="1">
    <location>
        <begin position="144"/>
        <end position="174"/>
    </location>
</feature>